<evidence type="ECO:0000256" key="1">
    <source>
        <dbReference type="ARBA" id="ARBA00023002"/>
    </source>
</evidence>
<evidence type="ECO:0000259" key="2">
    <source>
        <dbReference type="SMART" id="SM00903"/>
    </source>
</evidence>
<dbReference type="SMART" id="SM00903">
    <property type="entry name" value="Flavin_Reduct"/>
    <property type="match status" value="1"/>
</dbReference>
<proteinExistence type="predicted"/>
<dbReference type="GO" id="GO:0010181">
    <property type="term" value="F:FMN binding"/>
    <property type="evidence" value="ECO:0007669"/>
    <property type="project" value="InterPro"/>
</dbReference>
<accession>A0A918F4J4</accession>
<evidence type="ECO:0000313" key="3">
    <source>
        <dbReference type="EMBL" id="GGR00691.1"/>
    </source>
</evidence>
<dbReference type="EMBL" id="BMTU01000014">
    <property type="protein sequence ID" value="GGR00691.1"/>
    <property type="molecule type" value="Genomic_DNA"/>
</dbReference>
<reference evidence="3" key="2">
    <citation type="submission" date="2020-09" db="EMBL/GenBank/DDBJ databases">
        <authorList>
            <person name="Sun Q."/>
            <person name="Ohkuma M."/>
        </authorList>
    </citation>
    <scope>NUCLEOTIDE SEQUENCE</scope>
    <source>
        <strain evidence="3">JCM 4403</strain>
    </source>
</reference>
<dbReference type="AlphaFoldDB" id="A0A918F4J4"/>
<dbReference type="GO" id="GO:0006208">
    <property type="term" value="P:pyrimidine nucleobase catabolic process"/>
    <property type="evidence" value="ECO:0007669"/>
    <property type="project" value="TreeGrafter"/>
</dbReference>
<dbReference type="InterPro" id="IPR050268">
    <property type="entry name" value="NADH-dep_flavin_reductase"/>
</dbReference>
<dbReference type="InterPro" id="IPR012349">
    <property type="entry name" value="Split_barrel_FMN-bd"/>
</dbReference>
<protein>
    <submittedName>
        <fullName evidence="3">Flavin reductase</fullName>
    </submittedName>
</protein>
<name>A0A918F4J4_9ACTN</name>
<dbReference type="Proteomes" id="UP000656732">
    <property type="component" value="Unassembled WGS sequence"/>
</dbReference>
<keyword evidence="4" id="KW-1185">Reference proteome</keyword>
<dbReference type="SUPFAM" id="SSF50475">
    <property type="entry name" value="FMN-binding split barrel"/>
    <property type="match status" value="1"/>
</dbReference>
<evidence type="ECO:0000313" key="4">
    <source>
        <dbReference type="Proteomes" id="UP000656732"/>
    </source>
</evidence>
<sequence>MLGVETTTPQVAPPGEATVDGTLFRAAMSGLAKCVSVTTALGPGGPVGCTTTSLMSLSVAPPSVLLAFGTGGRTLNDLLDAGRFAVNVLSRTQGPLVRRFATGTPAQRFRDTPYAVVRGVPVLHDASVVMTCDVAETATAADHVLVVGVVRHLTTTPGSPLVLVTGEPHITTPLPAAPSAADDQR</sequence>
<dbReference type="PANTHER" id="PTHR30466">
    <property type="entry name" value="FLAVIN REDUCTASE"/>
    <property type="match status" value="1"/>
</dbReference>
<gene>
    <name evidence="3" type="ORF">GCM10010280_55760</name>
</gene>
<organism evidence="3 4">
    <name type="scientific">Streptomyces pilosus</name>
    <dbReference type="NCBI Taxonomy" id="28893"/>
    <lineage>
        <taxon>Bacteria</taxon>
        <taxon>Bacillati</taxon>
        <taxon>Actinomycetota</taxon>
        <taxon>Actinomycetes</taxon>
        <taxon>Kitasatosporales</taxon>
        <taxon>Streptomycetaceae</taxon>
        <taxon>Streptomyces</taxon>
    </lineage>
</organism>
<keyword evidence="1" id="KW-0560">Oxidoreductase</keyword>
<dbReference type="InterPro" id="IPR002563">
    <property type="entry name" value="Flavin_Rdtase-like_dom"/>
</dbReference>
<reference evidence="3" key="1">
    <citation type="journal article" date="2014" name="Int. J. Syst. Evol. Microbiol.">
        <title>Complete genome sequence of Corynebacterium casei LMG S-19264T (=DSM 44701T), isolated from a smear-ripened cheese.</title>
        <authorList>
            <consortium name="US DOE Joint Genome Institute (JGI-PGF)"/>
            <person name="Walter F."/>
            <person name="Albersmeier A."/>
            <person name="Kalinowski J."/>
            <person name="Ruckert C."/>
        </authorList>
    </citation>
    <scope>NUCLEOTIDE SEQUENCE</scope>
    <source>
        <strain evidence="3">JCM 4403</strain>
    </source>
</reference>
<dbReference type="Gene3D" id="2.30.110.10">
    <property type="entry name" value="Electron Transport, Fmn-binding Protein, Chain A"/>
    <property type="match status" value="1"/>
</dbReference>
<dbReference type="RefSeq" id="WP_189560795.1">
    <property type="nucleotide sequence ID" value="NZ_BMTE01000003.1"/>
</dbReference>
<comment type="caution">
    <text evidence="3">The sequence shown here is derived from an EMBL/GenBank/DDBJ whole genome shotgun (WGS) entry which is preliminary data.</text>
</comment>
<dbReference type="Pfam" id="PF01613">
    <property type="entry name" value="Flavin_Reduct"/>
    <property type="match status" value="1"/>
</dbReference>
<dbReference type="GO" id="GO:0042602">
    <property type="term" value="F:riboflavin reductase (NADPH) activity"/>
    <property type="evidence" value="ECO:0007669"/>
    <property type="project" value="TreeGrafter"/>
</dbReference>
<dbReference type="PANTHER" id="PTHR30466:SF1">
    <property type="entry name" value="FMN REDUCTASE (NADH) RUTF"/>
    <property type="match status" value="1"/>
</dbReference>
<feature type="domain" description="Flavin reductase like" evidence="2">
    <location>
        <begin position="28"/>
        <end position="170"/>
    </location>
</feature>